<feature type="compositionally biased region" description="Gly residues" evidence="22">
    <location>
        <begin position="98"/>
        <end position="110"/>
    </location>
</feature>
<dbReference type="SMART" id="SM00365">
    <property type="entry name" value="LRR_SD22"/>
    <property type="match status" value="7"/>
</dbReference>
<dbReference type="SMART" id="SM00369">
    <property type="entry name" value="LRR_TYP"/>
    <property type="match status" value="12"/>
</dbReference>
<dbReference type="GO" id="GO:0004674">
    <property type="term" value="F:protein serine/threonine kinase activity"/>
    <property type="evidence" value="ECO:0007669"/>
    <property type="project" value="UniProtKB-KW"/>
</dbReference>
<organism evidence="25 26">
    <name type="scientific">Dendrobium thyrsiflorum</name>
    <name type="common">Pinecone-like raceme dendrobium</name>
    <name type="synonym">Orchid</name>
    <dbReference type="NCBI Taxonomy" id="117978"/>
    <lineage>
        <taxon>Eukaryota</taxon>
        <taxon>Viridiplantae</taxon>
        <taxon>Streptophyta</taxon>
        <taxon>Embryophyta</taxon>
        <taxon>Tracheophyta</taxon>
        <taxon>Spermatophyta</taxon>
        <taxon>Magnoliopsida</taxon>
        <taxon>Liliopsida</taxon>
        <taxon>Asparagales</taxon>
        <taxon>Orchidaceae</taxon>
        <taxon>Epidendroideae</taxon>
        <taxon>Malaxideae</taxon>
        <taxon>Dendrobiinae</taxon>
        <taxon>Dendrobium</taxon>
    </lineage>
</organism>
<name>A0ABD0VTD9_DENTH</name>
<keyword evidence="11" id="KW-0677">Repeat</keyword>
<dbReference type="PROSITE" id="PS51450">
    <property type="entry name" value="LRR"/>
    <property type="match status" value="2"/>
</dbReference>
<keyword evidence="9 23" id="KW-0812">Transmembrane</keyword>
<keyword evidence="7" id="KW-1070">Brassinosteroid signaling pathway</keyword>
<comment type="catalytic activity">
    <reaction evidence="20">
        <text>L-seryl-[protein] + ATP = O-phospho-L-seryl-[protein] + ADP + H(+)</text>
        <dbReference type="Rhea" id="RHEA:17989"/>
        <dbReference type="Rhea" id="RHEA-COMP:9863"/>
        <dbReference type="Rhea" id="RHEA-COMP:11604"/>
        <dbReference type="ChEBI" id="CHEBI:15378"/>
        <dbReference type="ChEBI" id="CHEBI:29999"/>
        <dbReference type="ChEBI" id="CHEBI:30616"/>
        <dbReference type="ChEBI" id="CHEBI:83421"/>
        <dbReference type="ChEBI" id="CHEBI:456216"/>
        <dbReference type="EC" id="2.7.11.1"/>
    </reaction>
</comment>
<dbReference type="Gene3D" id="3.30.200.20">
    <property type="entry name" value="Phosphorylase Kinase, domain 1"/>
    <property type="match status" value="1"/>
</dbReference>
<evidence type="ECO:0000256" key="6">
    <source>
        <dbReference type="ARBA" id="ARBA00022614"/>
    </source>
</evidence>
<dbReference type="InterPro" id="IPR055414">
    <property type="entry name" value="LRR_R13L4/SHOC2-like"/>
</dbReference>
<evidence type="ECO:0000256" key="20">
    <source>
        <dbReference type="ARBA" id="ARBA00048679"/>
    </source>
</evidence>
<dbReference type="SUPFAM" id="SSF52058">
    <property type="entry name" value="L domain-like"/>
    <property type="match status" value="1"/>
</dbReference>
<keyword evidence="15 23" id="KW-1133">Transmembrane helix</keyword>
<dbReference type="InterPro" id="IPR051420">
    <property type="entry name" value="Ser_Thr_Kinases_DiverseReg"/>
</dbReference>
<dbReference type="Pfam" id="PF08263">
    <property type="entry name" value="LRRNT_2"/>
    <property type="match status" value="1"/>
</dbReference>
<keyword evidence="14 21" id="KW-0067">ATP-binding</keyword>
<dbReference type="Proteomes" id="UP001552299">
    <property type="component" value="Unassembled WGS sequence"/>
</dbReference>
<evidence type="ECO:0000256" key="12">
    <source>
        <dbReference type="ARBA" id="ARBA00022741"/>
    </source>
</evidence>
<keyword evidence="8" id="KW-0808">Transferase</keyword>
<keyword evidence="26" id="KW-1185">Reference proteome</keyword>
<dbReference type="EC" id="2.7.11.1" evidence="4"/>
<keyword evidence="10" id="KW-0732">Signal</keyword>
<dbReference type="GO" id="GO:0009742">
    <property type="term" value="P:brassinosteroid mediated signaling pathway"/>
    <property type="evidence" value="ECO:0007669"/>
    <property type="project" value="UniProtKB-KW"/>
</dbReference>
<feature type="domain" description="Protein kinase" evidence="24">
    <location>
        <begin position="1174"/>
        <end position="1449"/>
    </location>
</feature>
<dbReference type="InterPro" id="IPR017441">
    <property type="entry name" value="Protein_kinase_ATP_BS"/>
</dbReference>
<dbReference type="PROSITE" id="PS00107">
    <property type="entry name" value="PROTEIN_KINASE_ATP"/>
    <property type="match status" value="1"/>
</dbReference>
<dbReference type="FunFam" id="3.80.10.10:FF:000095">
    <property type="entry name" value="LRR receptor-like serine/threonine-protein kinase GSO1"/>
    <property type="match status" value="1"/>
</dbReference>
<feature type="binding site" evidence="21">
    <location>
        <position position="1202"/>
    </location>
    <ligand>
        <name>ATP</name>
        <dbReference type="ChEBI" id="CHEBI:30616"/>
    </ligand>
</feature>
<dbReference type="InterPro" id="IPR013210">
    <property type="entry name" value="LRR_N_plant-typ"/>
</dbReference>
<gene>
    <name evidence="25" type="ORF">M5K25_000363</name>
</gene>
<dbReference type="InterPro" id="IPR032675">
    <property type="entry name" value="LRR_dom_sf"/>
</dbReference>
<protein>
    <recommendedName>
        <fullName evidence="4">non-specific serine/threonine protein kinase</fullName>
        <ecNumber evidence="4">2.7.11.1</ecNumber>
    </recommendedName>
</protein>
<dbReference type="EMBL" id="JANQDX010000001">
    <property type="protein sequence ID" value="KAL0928479.1"/>
    <property type="molecule type" value="Genomic_DNA"/>
</dbReference>
<keyword evidence="16 23" id="KW-0472">Membrane</keyword>
<keyword evidence="18" id="KW-0325">Glycoprotein</keyword>
<reference evidence="25 26" key="1">
    <citation type="journal article" date="2024" name="Plant Biotechnol. J.">
        <title>Dendrobium thyrsiflorum genome and its molecular insights into genes involved in important horticultural traits.</title>
        <authorList>
            <person name="Chen B."/>
            <person name="Wang J.Y."/>
            <person name="Zheng P.J."/>
            <person name="Li K.L."/>
            <person name="Liang Y.M."/>
            <person name="Chen X.F."/>
            <person name="Zhang C."/>
            <person name="Zhao X."/>
            <person name="He X."/>
            <person name="Zhang G.Q."/>
            <person name="Liu Z.J."/>
            <person name="Xu Q."/>
        </authorList>
    </citation>
    <scope>NUCLEOTIDE SEQUENCE [LARGE SCALE GENOMIC DNA]</scope>
    <source>
        <strain evidence="25">GZMU011</strain>
    </source>
</reference>
<keyword evidence="12 21" id="KW-0547">Nucleotide-binding</keyword>
<evidence type="ECO:0000256" key="19">
    <source>
        <dbReference type="ARBA" id="ARBA00047899"/>
    </source>
</evidence>
<evidence type="ECO:0000256" key="14">
    <source>
        <dbReference type="ARBA" id="ARBA00022840"/>
    </source>
</evidence>
<dbReference type="FunFam" id="3.80.10.10:FF:000626">
    <property type="entry name" value="Leucine-rich repeat receptor protein kinase MSP1"/>
    <property type="match status" value="1"/>
</dbReference>
<dbReference type="FunFam" id="3.30.200.20:FF:000150">
    <property type="entry name" value="serine/threonine-protein kinase BRI1-like 2"/>
    <property type="match status" value="1"/>
</dbReference>
<evidence type="ECO:0000256" key="3">
    <source>
        <dbReference type="ARBA" id="ARBA00008684"/>
    </source>
</evidence>
<evidence type="ECO:0000256" key="9">
    <source>
        <dbReference type="ARBA" id="ARBA00022692"/>
    </source>
</evidence>
<evidence type="ECO:0000256" key="16">
    <source>
        <dbReference type="ARBA" id="ARBA00023136"/>
    </source>
</evidence>
<comment type="similarity">
    <text evidence="3">Belongs to the protein kinase superfamily. Ser/Thr protein kinase family.</text>
</comment>
<dbReference type="FunFam" id="3.80.10.10:FF:000383">
    <property type="entry name" value="Leucine-rich repeat receptor protein kinase EMS1"/>
    <property type="match status" value="2"/>
</dbReference>
<dbReference type="InterPro" id="IPR008271">
    <property type="entry name" value="Ser/Thr_kinase_AS"/>
</dbReference>
<dbReference type="SUPFAM" id="SSF52047">
    <property type="entry name" value="RNI-like"/>
    <property type="match status" value="2"/>
</dbReference>
<dbReference type="PRINTS" id="PR00019">
    <property type="entry name" value="LEURICHRPT"/>
</dbReference>
<evidence type="ECO:0000256" key="11">
    <source>
        <dbReference type="ARBA" id="ARBA00022737"/>
    </source>
</evidence>
<evidence type="ECO:0000256" key="2">
    <source>
        <dbReference type="ARBA" id="ARBA00004479"/>
    </source>
</evidence>
<evidence type="ECO:0000256" key="5">
    <source>
        <dbReference type="ARBA" id="ARBA00022527"/>
    </source>
</evidence>
<accession>A0ABD0VTD9</accession>
<evidence type="ECO:0000256" key="21">
    <source>
        <dbReference type="PROSITE-ProRule" id="PRU10141"/>
    </source>
</evidence>
<evidence type="ECO:0000313" key="26">
    <source>
        <dbReference type="Proteomes" id="UP001552299"/>
    </source>
</evidence>
<evidence type="ECO:0000256" key="13">
    <source>
        <dbReference type="ARBA" id="ARBA00022777"/>
    </source>
</evidence>
<keyword evidence="13" id="KW-0418">Kinase</keyword>
<dbReference type="GO" id="GO:0009653">
    <property type="term" value="P:anatomical structure morphogenesis"/>
    <property type="evidence" value="ECO:0007669"/>
    <property type="project" value="UniProtKB-ARBA"/>
</dbReference>
<dbReference type="FunFam" id="1.10.510.10:FF:000309">
    <property type="entry name" value="Leucine-rich repeat receptor-like protein kinase"/>
    <property type="match status" value="1"/>
</dbReference>
<evidence type="ECO:0000256" key="10">
    <source>
        <dbReference type="ARBA" id="ARBA00022729"/>
    </source>
</evidence>
<sequence>MAAKKVDALEERLEGEMNQIKETVEERMSSMEGQVADLRDMMKKMLEFQTQSAASDAKGPEAKNTNSEIHREEEKVEIVEGRRGRPHLEPFQREERGGGYGERQGYGGMEPRGAGWEHREGYYGRRGAVFEDRRGDFEDTLRAFAENSIFYSSRNCTAGMPCQGPKQMASSANLSMVLFFIYCVSFSSAGTSRDVQILFTLRSSLSRERELIPSWFDGKTPPCQWLGVKCTNHEIVEAIDLSSTPLNLPIPSCIGQLSSLKILNFSNCELSGQIPESLGHLWNLQYLDLSNNQLSGTVPLSLGNLTKLKQLLLGSNMLHGNLGSIIRQFKDLRILSLSGNVFSGNLPMELGNLQKLQVLEFSMNSFTGSLPESLGNLTQLIHLDGSHNGFTGTFFSGLGSLVNLKTLDLSSNSFTGPLTEDIGKLASLLSLWLGPNGFNGSIPVEIGNLEQLEIFSIPSCKFTGKIPSEISKLKKITDLDISDNNFEGELPPGIGELTNLNYLVASHAGLTGKIPEELGNLKNLMILDLSFNHFYGPLPDSFFALESINSFLVDDNHLFGPIPSWLSNWTMARFISLEKNNFSGTLPSLRLQYLTSFTADANHLSGEIPADICEAESLSHLSLADNELTGSIHETFRGCSNLTDLILNGNKFFGQVPGYLAELPLVTLELSHNNFSGLLPSQLLQSETIVEIYLCDNQLSGKLPDSNGGLSRLRRLQLDNNYFEGVIPNSIGKLSNLTNLSLHGNKLSGGIPLDLFNCTNLVELDIGSNRLSGSIPKAISQLKLLGDLVFSNNLLSGEIPDEICAGFQLAQHPDSEFNQHYGVLDLSFNNLKGQIPKTIKYCVEVKELRLQGNKLNGIIPPELNDLLNLAFLDLSFNSLSGTLLSVRFSLKNLQGLLLSNNQLESPIPDNLGLMMPSLVKLNLSSNRLTGPLPESLFVIKSLTHLDTSLNFLSGSISFLTDIGGGVSSLIIFNASNNLFSGAISESISNLTSLSILDLHNNNFTGSLPSLLSSLNSLTYLDVSNNNLQDAIPCKICSIVGLTFVNFSGNKFDSFAPESCAMAQACVGSHIISKPLAAYPSARLLGRALVWGIIISVAFISVLIFFVIIKWRRQYQRNLALAPANKTKSSAIEPASSEELLSKRLKEPVSINIATFEHALFRITLADIMKATNEFSKSHIIGDGGFGTVYKASLPEDQVVAIKRLNSGRHFQGDREFLAEMETIGKVKHRNLVPLLGYCVFDEERFLIYEYMENGSLEQWLRKQADADGTLSWSVRLKICLGAARGLSFLHHGFVPHIIHRDMKSSNILLDQYFEPRVADFGLARIISACETHVTTDLAGTFGYIPPEYGLTMKATAKGDVYSFGVVLLELLTGRTPTGQEEEKGGGNLVEWVRWMEGCGMVDEVFDPSLSPINLWREQMRSVLRVAKMCTTDEPAKRPTMIEVVNHFKKIQMMDDSI</sequence>
<dbReference type="GO" id="GO:0005886">
    <property type="term" value="C:plasma membrane"/>
    <property type="evidence" value="ECO:0007669"/>
    <property type="project" value="UniProtKB-SubCell"/>
</dbReference>
<dbReference type="Pfam" id="PF00069">
    <property type="entry name" value="Pkinase"/>
    <property type="match status" value="1"/>
</dbReference>
<comment type="subcellular location">
    <subcellularLocation>
        <location evidence="1">Cell membrane</location>
        <topology evidence="1">Single-pass membrane protein</topology>
    </subcellularLocation>
    <subcellularLocation>
        <location evidence="2">Membrane</location>
        <topology evidence="2">Single-pass type I membrane protein</topology>
    </subcellularLocation>
</comment>
<feature type="compositionally biased region" description="Basic and acidic residues" evidence="22">
    <location>
        <begin position="68"/>
        <end position="97"/>
    </location>
</feature>
<comment type="catalytic activity">
    <reaction evidence="19">
        <text>L-threonyl-[protein] + ATP = O-phospho-L-threonyl-[protein] + ADP + H(+)</text>
        <dbReference type="Rhea" id="RHEA:46608"/>
        <dbReference type="Rhea" id="RHEA-COMP:11060"/>
        <dbReference type="Rhea" id="RHEA-COMP:11605"/>
        <dbReference type="ChEBI" id="CHEBI:15378"/>
        <dbReference type="ChEBI" id="CHEBI:30013"/>
        <dbReference type="ChEBI" id="CHEBI:30616"/>
        <dbReference type="ChEBI" id="CHEBI:61977"/>
        <dbReference type="ChEBI" id="CHEBI:456216"/>
        <dbReference type="EC" id="2.7.11.1"/>
    </reaction>
</comment>
<evidence type="ECO:0000256" key="4">
    <source>
        <dbReference type="ARBA" id="ARBA00012513"/>
    </source>
</evidence>
<dbReference type="PROSITE" id="PS00108">
    <property type="entry name" value="PROTEIN_KINASE_ST"/>
    <property type="match status" value="1"/>
</dbReference>
<dbReference type="SUPFAM" id="SSF56112">
    <property type="entry name" value="Protein kinase-like (PK-like)"/>
    <property type="match status" value="1"/>
</dbReference>
<dbReference type="PANTHER" id="PTHR48005:SF84">
    <property type="entry name" value="NON-SPECIFIC SERINE_THREONINE PROTEIN KINASE"/>
    <property type="match status" value="1"/>
</dbReference>
<feature type="transmembrane region" description="Helical" evidence="23">
    <location>
        <begin position="1087"/>
        <end position="1108"/>
    </location>
</feature>
<evidence type="ECO:0000259" key="24">
    <source>
        <dbReference type="PROSITE" id="PS50011"/>
    </source>
</evidence>
<dbReference type="PANTHER" id="PTHR48005">
    <property type="entry name" value="LEUCINE RICH REPEAT KINASE 2"/>
    <property type="match status" value="1"/>
</dbReference>
<keyword evidence="17" id="KW-0675">Receptor</keyword>
<dbReference type="InterPro" id="IPR003591">
    <property type="entry name" value="Leu-rich_rpt_typical-subtyp"/>
</dbReference>
<keyword evidence="5" id="KW-0723">Serine/threonine-protein kinase</keyword>
<dbReference type="Pfam" id="PF23598">
    <property type="entry name" value="LRR_14"/>
    <property type="match status" value="1"/>
</dbReference>
<dbReference type="Pfam" id="PF00560">
    <property type="entry name" value="LRR_1"/>
    <property type="match status" value="10"/>
</dbReference>
<evidence type="ECO:0000313" key="25">
    <source>
        <dbReference type="EMBL" id="KAL0928479.1"/>
    </source>
</evidence>
<dbReference type="SMART" id="SM00220">
    <property type="entry name" value="S_TKc"/>
    <property type="match status" value="1"/>
</dbReference>
<dbReference type="FunFam" id="3.80.10.10:FF:000400">
    <property type="entry name" value="Nuclear pore complex protein NUP107"/>
    <property type="match status" value="1"/>
</dbReference>
<evidence type="ECO:0000256" key="23">
    <source>
        <dbReference type="SAM" id="Phobius"/>
    </source>
</evidence>
<evidence type="ECO:0000256" key="7">
    <source>
        <dbReference type="ARBA" id="ARBA00022626"/>
    </source>
</evidence>
<dbReference type="Gene3D" id="3.80.10.10">
    <property type="entry name" value="Ribonuclease Inhibitor"/>
    <property type="match status" value="6"/>
</dbReference>
<evidence type="ECO:0000256" key="8">
    <source>
        <dbReference type="ARBA" id="ARBA00022679"/>
    </source>
</evidence>
<feature type="region of interest" description="Disordered" evidence="22">
    <location>
        <begin position="49"/>
        <end position="112"/>
    </location>
</feature>
<evidence type="ECO:0000256" key="22">
    <source>
        <dbReference type="SAM" id="MobiDB-lite"/>
    </source>
</evidence>
<evidence type="ECO:0000256" key="1">
    <source>
        <dbReference type="ARBA" id="ARBA00004162"/>
    </source>
</evidence>
<dbReference type="GO" id="GO:0099402">
    <property type="term" value="P:plant organ development"/>
    <property type="evidence" value="ECO:0007669"/>
    <property type="project" value="UniProtKB-ARBA"/>
</dbReference>
<dbReference type="GO" id="GO:0005524">
    <property type="term" value="F:ATP binding"/>
    <property type="evidence" value="ECO:0007669"/>
    <property type="project" value="UniProtKB-UniRule"/>
</dbReference>
<dbReference type="Pfam" id="PF13855">
    <property type="entry name" value="LRR_8"/>
    <property type="match status" value="1"/>
</dbReference>
<dbReference type="Gene3D" id="1.10.510.10">
    <property type="entry name" value="Transferase(Phosphotransferase) domain 1"/>
    <property type="match status" value="1"/>
</dbReference>
<dbReference type="InterPro" id="IPR000719">
    <property type="entry name" value="Prot_kinase_dom"/>
</dbReference>
<evidence type="ECO:0000256" key="17">
    <source>
        <dbReference type="ARBA" id="ARBA00023170"/>
    </source>
</evidence>
<dbReference type="InterPro" id="IPR011009">
    <property type="entry name" value="Kinase-like_dom_sf"/>
</dbReference>
<comment type="caution">
    <text evidence="25">The sequence shown here is derived from an EMBL/GenBank/DDBJ whole genome shotgun (WGS) entry which is preliminary data.</text>
</comment>
<evidence type="ECO:0000256" key="18">
    <source>
        <dbReference type="ARBA" id="ARBA00023180"/>
    </source>
</evidence>
<dbReference type="PROSITE" id="PS50011">
    <property type="entry name" value="PROTEIN_KINASE_DOM"/>
    <property type="match status" value="1"/>
</dbReference>
<keyword evidence="6" id="KW-0433">Leucine-rich repeat</keyword>
<dbReference type="InterPro" id="IPR001611">
    <property type="entry name" value="Leu-rich_rpt"/>
</dbReference>
<proteinExistence type="inferred from homology"/>
<evidence type="ECO:0000256" key="15">
    <source>
        <dbReference type="ARBA" id="ARBA00022989"/>
    </source>
</evidence>